<dbReference type="PROSITE" id="PS50011">
    <property type="entry name" value="PROTEIN_KINASE_DOM"/>
    <property type="match status" value="1"/>
</dbReference>
<dbReference type="GO" id="GO:0005524">
    <property type="term" value="F:ATP binding"/>
    <property type="evidence" value="ECO:0007669"/>
    <property type="project" value="InterPro"/>
</dbReference>
<dbReference type="Pfam" id="PF00069">
    <property type="entry name" value="Pkinase"/>
    <property type="match status" value="1"/>
</dbReference>
<dbReference type="AlphaFoldDB" id="A0A0D2MLX8"/>
<dbReference type="Proteomes" id="UP000054498">
    <property type="component" value="Unassembled WGS sequence"/>
</dbReference>
<feature type="domain" description="Protein kinase" evidence="2">
    <location>
        <begin position="46"/>
        <end position="127"/>
    </location>
</feature>
<dbReference type="STRING" id="145388.A0A0D2MLX8"/>
<dbReference type="EMBL" id="KK101256">
    <property type="protein sequence ID" value="KIZ01552.1"/>
    <property type="molecule type" value="Genomic_DNA"/>
</dbReference>
<keyword evidence="4" id="KW-1185">Reference proteome</keyword>
<dbReference type="GO" id="GO:0004672">
    <property type="term" value="F:protein kinase activity"/>
    <property type="evidence" value="ECO:0007669"/>
    <property type="project" value="InterPro"/>
</dbReference>
<protein>
    <recommendedName>
        <fullName evidence="2">Protein kinase domain-containing protein</fullName>
    </recommendedName>
</protein>
<reference evidence="3 4" key="1">
    <citation type="journal article" date="2013" name="BMC Genomics">
        <title>Reconstruction of the lipid metabolism for the microalga Monoraphidium neglectum from its genome sequence reveals characteristics suitable for biofuel production.</title>
        <authorList>
            <person name="Bogen C."/>
            <person name="Al-Dilaimi A."/>
            <person name="Albersmeier A."/>
            <person name="Wichmann J."/>
            <person name="Grundmann M."/>
            <person name="Rupp O."/>
            <person name="Lauersen K.J."/>
            <person name="Blifernez-Klassen O."/>
            <person name="Kalinowski J."/>
            <person name="Goesmann A."/>
            <person name="Mussgnug J.H."/>
            <person name="Kruse O."/>
        </authorList>
    </citation>
    <scope>NUCLEOTIDE SEQUENCE [LARGE SCALE GENOMIC DNA]</scope>
    <source>
        <strain evidence="3 4">SAG 48.87</strain>
    </source>
</reference>
<dbReference type="GeneID" id="25739288"/>
<proteinExistence type="inferred from homology"/>
<organism evidence="3 4">
    <name type="scientific">Monoraphidium neglectum</name>
    <dbReference type="NCBI Taxonomy" id="145388"/>
    <lineage>
        <taxon>Eukaryota</taxon>
        <taxon>Viridiplantae</taxon>
        <taxon>Chlorophyta</taxon>
        <taxon>core chlorophytes</taxon>
        <taxon>Chlorophyceae</taxon>
        <taxon>CS clade</taxon>
        <taxon>Sphaeropleales</taxon>
        <taxon>Selenastraceae</taxon>
        <taxon>Monoraphidium</taxon>
    </lineage>
</organism>
<dbReference type="PANTHER" id="PTHR48014">
    <property type="entry name" value="SERINE/THREONINE-PROTEIN KINASE FRAY2"/>
    <property type="match status" value="1"/>
</dbReference>
<comment type="similarity">
    <text evidence="1">Belongs to the protein kinase superfamily. STE Ser/Thr protein kinase family. STE20 subfamily.</text>
</comment>
<dbReference type="GO" id="GO:0043539">
    <property type="term" value="F:protein serine/threonine kinase activator activity"/>
    <property type="evidence" value="ECO:0007669"/>
    <property type="project" value="InterPro"/>
</dbReference>
<dbReference type="InterPro" id="IPR000719">
    <property type="entry name" value="Prot_kinase_dom"/>
</dbReference>
<evidence type="ECO:0000256" key="1">
    <source>
        <dbReference type="ARBA" id="ARBA00008874"/>
    </source>
</evidence>
<sequence>MRQSKSTGSFAALLKSRGLPSAAAAAADAAAVRDAGRVWPTKKEDYELVADCGAGVSATVYLARCKASGELVAVKALNLEALGSPLEDIMREVAVMRAYRCPAILPLYTSFVAGHELWMLMPYMPSR</sequence>
<accession>A0A0D2MLX8</accession>
<evidence type="ECO:0000313" key="3">
    <source>
        <dbReference type="EMBL" id="KIZ01552.1"/>
    </source>
</evidence>
<dbReference type="SUPFAM" id="SSF56112">
    <property type="entry name" value="Protein kinase-like (PK-like)"/>
    <property type="match status" value="1"/>
</dbReference>
<dbReference type="Gene3D" id="3.30.200.20">
    <property type="entry name" value="Phosphorylase Kinase, domain 1"/>
    <property type="match status" value="1"/>
</dbReference>
<dbReference type="RefSeq" id="XP_013900571.1">
    <property type="nucleotide sequence ID" value="XM_014045117.1"/>
</dbReference>
<dbReference type="OrthoDB" id="248923at2759"/>
<dbReference type="KEGG" id="mng:MNEG_6412"/>
<evidence type="ECO:0000313" key="4">
    <source>
        <dbReference type="Proteomes" id="UP000054498"/>
    </source>
</evidence>
<dbReference type="PANTHER" id="PTHR48014:SF21">
    <property type="entry name" value="SERINE_THREONINE-PROTEIN KINASE FRAY2"/>
    <property type="match status" value="1"/>
</dbReference>
<dbReference type="GO" id="GO:1902554">
    <property type="term" value="C:serine/threonine protein kinase complex"/>
    <property type="evidence" value="ECO:0007669"/>
    <property type="project" value="TreeGrafter"/>
</dbReference>
<evidence type="ECO:0000259" key="2">
    <source>
        <dbReference type="PROSITE" id="PS50011"/>
    </source>
</evidence>
<name>A0A0D2MLX8_9CHLO</name>
<dbReference type="GO" id="GO:0006611">
    <property type="term" value="P:protein export from nucleus"/>
    <property type="evidence" value="ECO:0007669"/>
    <property type="project" value="TreeGrafter"/>
</dbReference>
<dbReference type="InterPro" id="IPR011009">
    <property type="entry name" value="Kinase-like_dom_sf"/>
</dbReference>
<dbReference type="InterPro" id="IPR047173">
    <property type="entry name" value="STRAD_A/B-like"/>
</dbReference>
<gene>
    <name evidence="3" type="ORF">MNEG_6412</name>
</gene>